<accession>A0A3M7F4V4</accession>
<sequence length="119" mass="13185">MEPTMYLTCTEPLLYRLMISSQLPAHALTLAAPQPLHKSTRPKELLGLSPSPLSHHIVDIFLVGIAFQEIPSVHTTARLRPLPAERISPLLKGETTTCKTSSSLFELFVHTSDPSHHKL</sequence>
<organism evidence="1 2">
    <name type="scientific">Hortaea werneckii</name>
    <name type="common">Black yeast</name>
    <name type="synonym">Cladosporium werneckii</name>
    <dbReference type="NCBI Taxonomy" id="91943"/>
    <lineage>
        <taxon>Eukaryota</taxon>
        <taxon>Fungi</taxon>
        <taxon>Dikarya</taxon>
        <taxon>Ascomycota</taxon>
        <taxon>Pezizomycotina</taxon>
        <taxon>Dothideomycetes</taxon>
        <taxon>Dothideomycetidae</taxon>
        <taxon>Mycosphaerellales</taxon>
        <taxon>Teratosphaeriaceae</taxon>
        <taxon>Hortaea</taxon>
    </lineage>
</organism>
<proteinExistence type="predicted"/>
<dbReference type="OrthoDB" id="10494841at2759"/>
<dbReference type="VEuPathDB" id="FungiDB:BTJ68_14261"/>
<evidence type="ECO:0000313" key="2">
    <source>
        <dbReference type="Proteomes" id="UP000268823"/>
    </source>
</evidence>
<protein>
    <submittedName>
        <fullName evidence="1">Uncharacterized protein</fullName>
    </submittedName>
</protein>
<comment type="caution">
    <text evidence="1">The sequence shown here is derived from an EMBL/GenBank/DDBJ whole genome shotgun (WGS) entry which is preliminary data.</text>
</comment>
<evidence type="ECO:0000313" key="1">
    <source>
        <dbReference type="EMBL" id="RMY83899.1"/>
    </source>
</evidence>
<dbReference type="EMBL" id="QWIR01000168">
    <property type="protein sequence ID" value="RMY83899.1"/>
    <property type="molecule type" value="Genomic_DNA"/>
</dbReference>
<reference evidence="1 2" key="1">
    <citation type="journal article" date="2018" name="BMC Genomics">
        <title>Genomic evidence for intraspecific hybridization in a clonal and extremely halotolerant yeast.</title>
        <authorList>
            <person name="Gostincar C."/>
            <person name="Stajich J.E."/>
            <person name="Zupancic J."/>
            <person name="Zalar P."/>
            <person name="Gunde-Cimerman N."/>
        </authorList>
    </citation>
    <scope>NUCLEOTIDE SEQUENCE [LARGE SCALE GENOMIC DNA]</scope>
    <source>
        <strain evidence="1 2">EXF-2788</strain>
    </source>
</reference>
<name>A0A3M7F4V4_HORWE</name>
<dbReference type="AlphaFoldDB" id="A0A3M7F4V4"/>
<gene>
    <name evidence="1" type="ORF">D0861_07218</name>
</gene>
<dbReference type="Proteomes" id="UP000268823">
    <property type="component" value="Unassembled WGS sequence"/>
</dbReference>